<dbReference type="GO" id="GO:0016301">
    <property type="term" value="F:kinase activity"/>
    <property type="evidence" value="ECO:0007669"/>
    <property type="project" value="UniProtKB-KW"/>
</dbReference>
<dbReference type="AlphaFoldDB" id="R1IEJ3"/>
<proteinExistence type="inferred from homology"/>
<feature type="non-terminal residue" evidence="2">
    <location>
        <position position="199"/>
    </location>
</feature>
<keyword evidence="3" id="KW-1185">Reference proteome</keyword>
<dbReference type="OrthoDB" id="9810372at2"/>
<dbReference type="PANTHER" id="PTHR18964:SF149">
    <property type="entry name" value="BIFUNCTIONAL UDP-N-ACETYLGLUCOSAMINE 2-EPIMERASE_N-ACETYLMANNOSAMINE KINASE"/>
    <property type="match status" value="1"/>
</dbReference>
<dbReference type="Pfam" id="PF00480">
    <property type="entry name" value="ROK"/>
    <property type="match status" value="1"/>
</dbReference>
<dbReference type="InterPro" id="IPR000600">
    <property type="entry name" value="ROK"/>
</dbReference>
<keyword evidence="2" id="KW-0808">Transferase</keyword>
<dbReference type="CDD" id="cd23763">
    <property type="entry name" value="ASKHA_ATPase_ROK"/>
    <property type="match status" value="1"/>
</dbReference>
<name>R1IEJ3_9PSEU</name>
<sequence>MVAALDVGGTTIKAALLDEQLQPKAALRAETARSADGTALAAQTVDIVAALAEQAGTGRPSAVGVVVPGIVDEETRVCHFSANLDWREVPFGELLEDRLGLPVAFGHDVTAGGVAEFRVGAGRGATNAAFIPVGTGIAAALLLDGRIHRAHGQAGEVGHIDVGHAGKCGCGATGCLEAISSAAAIARRYTERTGRRRDG</sequence>
<evidence type="ECO:0000256" key="1">
    <source>
        <dbReference type="ARBA" id="ARBA00006479"/>
    </source>
</evidence>
<dbReference type="eggNOG" id="COG1940">
    <property type="taxonomic scope" value="Bacteria"/>
</dbReference>
<gene>
    <name evidence="2" type="ORF">H480_09323</name>
</gene>
<accession>R1IEJ3</accession>
<evidence type="ECO:0000313" key="2">
    <source>
        <dbReference type="EMBL" id="EOD68834.1"/>
    </source>
</evidence>
<dbReference type="RefSeq" id="WP_003069171.1">
    <property type="nucleotide sequence ID" value="NZ_AOUO01000112.1"/>
</dbReference>
<dbReference type="InterPro" id="IPR043129">
    <property type="entry name" value="ATPase_NBD"/>
</dbReference>
<organism evidence="2 3">
    <name type="scientific">Amycolatopsis vancoresmycina DSM 44592</name>
    <dbReference type="NCBI Taxonomy" id="1292037"/>
    <lineage>
        <taxon>Bacteria</taxon>
        <taxon>Bacillati</taxon>
        <taxon>Actinomycetota</taxon>
        <taxon>Actinomycetes</taxon>
        <taxon>Pseudonocardiales</taxon>
        <taxon>Pseudonocardiaceae</taxon>
        <taxon>Amycolatopsis</taxon>
    </lineage>
</organism>
<evidence type="ECO:0000313" key="3">
    <source>
        <dbReference type="Proteomes" id="UP000014139"/>
    </source>
</evidence>
<reference evidence="2 3" key="1">
    <citation type="submission" date="2013-02" db="EMBL/GenBank/DDBJ databases">
        <title>Draft genome sequence of Amycolatopsis vancoresmycina strain DSM 44592T.</title>
        <authorList>
            <person name="Kumar S."/>
            <person name="Kaur N."/>
            <person name="Kaur C."/>
            <person name="Raghava G.P.S."/>
            <person name="Mayilraj S."/>
        </authorList>
    </citation>
    <scope>NUCLEOTIDE SEQUENCE [LARGE SCALE GENOMIC DNA]</scope>
    <source>
        <strain evidence="2 3">DSM 44592</strain>
    </source>
</reference>
<dbReference type="PANTHER" id="PTHR18964">
    <property type="entry name" value="ROK (REPRESSOR, ORF, KINASE) FAMILY"/>
    <property type="match status" value="1"/>
</dbReference>
<comment type="caution">
    <text evidence="2">The sequence shown here is derived from an EMBL/GenBank/DDBJ whole genome shotgun (WGS) entry which is preliminary data.</text>
</comment>
<protein>
    <submittedName>
        <fullName evidence="2">Glucokinase</fullName>
    </submittedName>
</protein>
<comment type="similarity">
    <text evidence="1">Belongs to the ROK (NagC/XylR) family.</text>
</comment>
<dbReference type="Proteomes" id="UP000014139">
    <property type="component" value="Unassembled WGS sequence"/>
</dbReference>
<dbReference type="EMBL" id="AOUO01000112">
    <property type="protein sequence ID" value="EOD68834.1"/>
    <property type="molecule type" value="Genomic_DNA"/>
</dbReference>
<dbReference type="SUPFAM" id="SSF53067">
    <property type="entry name" value="Actin-like ATPase domain"/>
    <property type="match status" value="1"/>
</dbReference>
<keyword evidence="2" id="KW-0418">Kinase</keyword>
<dbReference type="Gene3D" id="3.30.420.40">
    <property type="match status" value="2"/>
</dbReference>